<gene>
    <name evidence="1" type="ORF">Pbs1_06590</name>
</gene>
<reference evidence="1" key="1">
    <citation type="submission" date="2024-08" db="EMBL/GenBank/DDBJ databases">
        <title>Whole genome sequence of Tenacibaculum sp. strain pbs-1 associated with black-spot shell disease in Akoya pearl oysters.</title>
        <authorList>
            <person name="Sakatoku A."/>
            <person name="Suzuki T."/>
            <person name="Hatano K."/>
            <person name="Seki M."/>
            <person name="Tanaka D."/>
            <person name="Nakamura S."/>
            <person name="Suzuki N."/>
            <person name="Isshiki T."/>
        </authorList>
    </citation>
    <scope>NUCLEOTIDE SEQUENCE</scope>
    <source>
        <strain evidence="1">Pbs-1</strain>
    </source>
</reference>
<evidence type="ECO:0000313" key="1">
    <source>
        <dbReference type="EMBL" id="BFP67316.1"/>
    </source>
</evidence>
<dbReference type="EMBL" id="AP035888">
    <property type="protein sequence ID" value="BFP67316.1"/>
    <property type="molecule type" value="Genomic_DNA"/>
</dbReference>
<organism evidence="1">
    <name type="scientific">Tenacibaculum sp. Pbs-1</name>
    <dbReference type="NCBI Taxonomy" id="3238748"/>
    <lineage>
        <taxon>Bacteria</taxon>
        <taxon>Pseudomonadati</taxon>
        <taxon>Bacteroidota</taxon>
        <taxon>Flavobacteriia</taxon>
        <taxon>Flavobacteriales</taxon>
        <taxon>Flavobacteriaceae</taxon>
        <taxon>Tenacibaculum</taxon>
    </lineage>
</organism>
<name>A0AB33KWN7_9FLAO</name>
<sequence length="448" mass="50522">MSNWGFSQSELYVLLKKPVNNTPSSKYGISTCRIGDYRPWYIISHNTGNHNIGGDILNVVVDYGEAYNDDPGDHCSGPCGQYQTYCDGKEVEKTLNHFDRVDVNYTGPDPIECIARTCLPINYHAILLPKISTLDEVKGDVRCERDVLFEQYSDEQNHNVTGLVWEYVDKNGNWKELPNYKSRYPLNVSLLDIFGTNWRDKFTGNLQLQFKFTAPFTSDVVYSIQKYTITLTECSPDFESYYNLSNTTCSYKSDGKVSVKLSNNINSTEQLAVALFKKGTVNGDILIDQYSTKQLSLTDTTVLVLKDLGGGFFGFNWPKDIDAGSYYFRYQVLSKATTPPKPKATDPFWYTLVKTPNFTIEKATNVDFTAKRVNDESCFEAGDGKIQVEVTSGETGRLYFYILYKIEGTTEIVERGWTSLSGTTTIISGLGKGKYKIKVKDSEDCLAK</sequence>
<proteinExistence type="predicted"/>
<protein>
    <submittedName>
        <fullName evidence="1">Uncharacterized protein</fullName>
    </submittedName>
</protein>
<accession>A0AB33KWN7</accession>
<dbReference type="AlphaFoldDB" id="A0AB33KWN7"/>